<keyword evidence="3" id="KW-1185">Reference proteome</keyword>
<gene>
    <name evidence="2" type="ORF">RF55_5903</name>
</gene>
<keyword evidence="1" id="KW-0472">Membrane</keyword>
<keyword evidence="1" id="KW-1133">Transmembrane helix</keyword>
<dbReference type="PANTHER" id="PTHR12625">
    <property type="entry name" value="LIPOCALIN-1 INTERACTING MEMBRANE RECEPTOR LIMR"/>
    <property type="match status" value="1"/>
</dbReference>
<dbReference type="GO" id="GO:0005886">
    <property type="term" value="C:plasma membrane"/>
    <property type="evidence" value="ECO:0007669"/>
    <property type="project" value="TreeGrafter"/>
</dbReference>
<dbReference type="STRING" id="67767.A0A0J7NN71"/>
<dbReference type="GO" id="GO:0007165">
    <property type="term" value="P:signal transduction"/>
    <property type="evidence" value="ECO:0007669"/>
    <property type="project" value="TreeGrafter"/>
</dbReference>
<dbReference type="InterPro" id="IPR008075">
    <property type="entry name" value="LIMR"/>
</dbReference>
<dbReference type="AlphaFoldDB" id="A0A0J7NN71"/>
<feature type="transmembrane region" description="Helical" evidence="1">
    <location>
        <begin position="22"/>
        <end position="43"/>
    </location>
</feature>
<evidence type="ECO:0000256" key="1">
    <source>
        <dbReference type="SAM" id="Phobius"/>
    </source>
</evidence>
<dbReference type="GO" id="GO:0004888">
    <property type="term" value="F:transmembrane signaling receptor activity"/>
    <property type="evidence" value="ECO:0007669"/>
    <property type="project" value="TreeGrafter"/>
</dbReference>
<proteinExistence type="predicted"/>
<protein>
    <submittedName>
        <fullName evidence="2">Protein lmbr1l</fullName>
    </submittedName>
</protein>
<organism evidence="2 3">
    <name type="scientific">Lasius niger</name>
    <name type="common">Black garden ant</name>
    <dbReference type="NCBI Taxonomy" id="67767"/>
    <lineage>
        <taxon>Eukaryota</taxon>
        <taxon>Metazoa</taxon>
        <taxon>Ecdysozoa</taxon>
        <taxon>Arthropoda</taxon>
        <taxon>Hexapoda</taxon>
        <taxon>Insecta</taxon>
        <taxon>Pterygota</taxon>
        <taxon>Neoptera</taxon>
        <taxon>Endopterygota</taxon>
        <taxon>Hymenoptera</taxon>
        <taxon>Apocrita</taxon>
        <taxon>Aculeata</taxon>
        <taxon>Formicoidea</taxon>
        <taxon>Formicidae</taxon>
        <taxon>Formicinae</taxon>
        <taxon>Lasius</taxon>
        <taxon>Lasius</taxon>
    </lineage>
</organism>
<accession>A0A0J7NN71</accession>
<name>A0A0J7NN71_LASNI</name>
<dbReference type="PaxDb" id="67767-A0A0J7NN71"/>
<dbReference type="OrthoDB" id="5596951at2759"/>
<evidence type="ECO:0000313" key="2">
    <source>
        <dbReference type="EMBL" id="KMQ93960.1"/>
    </source>
</evidence>
<sequence>MTNFDLLGDFGRIEWLGNFKLVLLYNLIFATAAIGCLATKFTATVRKEIYTRLRSSLLGIFRTSVTADAKKNSPSSGMFSTKED</sequence>
<evidence type="ECO:0000313" key="3">
    <source>
        <dbReference type="Proteomes" id="UP000036403"/>
    </source>
</evidence>
<reference evidence="2 3" key="1">
    <citation type="submission" date="2015-04" db="EMBL/GenBank/DDBJ databases">
        <title>Lasius niger genome sequencing.</title>
        <authorList>
            <person name="Konorov E.A."/>
            <person name="Nikitin M.A."/>
            <person name="Kirill M.V."/>
            <person name="Chang P."/>
        </authorList>
    </citation>
    <scope>NUCLEOTIDE SEQUENCE [LARGE SCALE GENOMIC DNA]</scope>
    <source>
        <tissue evidence="2">Whole</tissue>
    </source>
</reference>
<dbReference type="Proteomes" id="UP000036403">
    <property type="component" value="Unassembled WGS sequence"/>
</dbReference>
<comment type="caution">
    <text evidence="2">The sequence shown here is derived from an EMBL/GenBank/DDBJ whole genome shotgun (WGS) entry which is preliminary data.</text>
</comment>
<dbReference type="EMBL" id="LBMM01003105">
    <property type="protein sequence ID" value="KMQ93960.1"/>
    <property type="molecule type" value="Genomic_DNA"/>
</dbReference>
<dbReference type="PANTHER" id="PTHR12625:SF0">
    <property type="entry name" value="PROTEIN LILIPOD"/>
    <property type="match status" value="1"/>
</dbReference>
<keyword evidence="1" id="KW-0812">Transmembrane</keyword>